<dbReference type="InterPro" id="IPR027193">
    <property type="entry name" value="Noc4"/>
</dbReference>
<keyword evidence="3" id="KW-0812">Transmembrane</keyword>
<dbReference type="Proteomes" id="UP001157974">
    <property type="component" value="Unassembled WGS sequence"/>
</dbReference>
<keyword evidence="3" id="KW-0472">Membrane</keyword>
<reference evidence="5 6" key="1">
    <citation type="journal article" date="2023" name="Nat. Commun.">
        <title>Origin of minicircular mitochondrial genomes in red algae.</title>
        <authorList>
            <person name="Lee Y."/>
            <person name="Cho C.H."/>
            <person name="Lee Y.M."/>
            <person name="Park S.I."/>
            <person name="Yang J.H."/>
            <person name="West J.A."/>
            <person name="Bhattacharya D."/>
            <person name="Yoon H.S."/>
        </authorList>
    </citation>
    <scope>NUCLEOTIDE SEQUENCE [LARGE SCALE GENOMIC DNA]</scope>
    <source>
        <strain evidence="5 6">CCMP1338</strain>
        <tissue evidence="5">Whole cell</tissue>
    </source>
</reference>
<organism evidence="5 6">
    <name type="scientific">Rhodosorus marinus</name>
    <dbReference type="NCBI Taxonomy" id="101924"/>
    <lineage>
        <taxon>Eukaryota</taxon>
        <taxon>Rhodophyta</taxon>
        <taxon>Stylonematophyceae</taxon>
        <taxon>Stylonematales</taxon>
        <taxon>Stylonemataceae</taxon>
        <taxon>Rhodosorus</taxon>
    </lineage>
</organism>
<dbReference type="EMBL" id="JAMWBK010000009">
    <property type="protein sequence ID" value="KAJ8902415.1"/>
    <property type="molecule type" value="Genomic_DNA"/>
</dbReference>
<feature type="transmembrane region" description="Helical" evidence="3">
    <location>
        <begin position="357"/>
        <end position="379"/>
    </location>
</feature>
<dbReference type="GO" id="GO:0030692">
    <property type="term" value="C:Noc4p-Nop14p complex"/>
    <property type="evidence" value="ECO:0007669"/>
    <property type="project" value="TreeGrafter"/>
</dbReference>
<gene>
    <name evidence="5" type="ORF">NDN08_006820</name>
</gene>
<protein>
    <recommendedName>
        <fullName evidence="4">CCAAT-binding factor domain-containing protein</fullName>
    </recommendedName>
</protein>
<dbReference type="InterPro" id="IPR005612">
    <property type="entry name" value="CCAAT-binding_factor"/>
</dbReference>
<comment type="caution">
    <text evidence="5">The sequence shown here is derived from an EMBL/GenBank/DDBJ whole genome shotgun (WGS) entry which is preliminary data.</text>
</comment>
<evidence type="ECO:0000256" key="1">
    <source>
        <dbReference type="ARBA" id="ARBA00007797"/>
    </source>
</evidence>
<feature type="region of interest" description="Disordered" evidence="2">
    <location>
        <begin position="1"/>
        <end position="31"/>
    </location>
</feature>
<evidence type="ECO:0000256" key="3">
    <source>
        <dbReference type="SAM" id="Phobius"/>
    </source>
</evidence>
<accession>A0AAV8UIP1</accession>
<evidence type="ECO:0000313" key="5">
    <source>
        <dbReference type="EMBL" id="KAJ8902415.1"/>
    </source>
</evidence>
<dbReference type="PANTHER" id="PTHR12455:SF0">
    <property type="entry name" value="NUCLEOLAR COMPLEX PROTEIN 4 HOMOLOG"/>
    <property type="match status" value="1"/>
</dbReference>
<keyword evidence="3" id="KW-1133">Transmembrane helix</keyword>
<comment type="similarity">
    <text evidence="1">Belongs to the CBF/MAK21 family.</text>
</comment>
<feature type="domain" description="CCAAT-binding factor" evidence="4">
    <location>
        <begin position="316"/>
        <end position="484"/>
    </location>
</feature>
<dbReference type="GO" id="GO:0032040">
    <property type="term" value="C:small-subunit processome"/>
    <property type="evidence" value="ECO:0007669"/>
    <property type="project" value="TreeGrafter"/>
</dbReference>
<dbReference type="Pfam" id="PF03914">
    <property type="entry name" value="CBF"/>
    <property type="match status" value="1"/>
</dbReference>
<dbReference type="GO" id="GO:0042254">
    <property type="term" value="P:ribosome biogenesis"/>
    <property type="evidence" value="ECO:0007669"/>
    <property type="project" value="InterPro"/>
</dbReference>
<evidence type="ECO:0000313" key="6">
    <source>
        <dbReference type="Proteomes" id="UP001157974"/>
    </source>
</evidence>
<evidence type="ECO:0000259" key="4">
    <source>
        <dbReference type="Pfam" id="PF03914"/>
    </source>
</evidence>
<evidence type="ECO:0000256" key="2">
    <source>
        <dbReference type="SAM" id="MobiDB-lite"/>
    </source>
</evidence>
<name>A0AAV8UIP1_9RHOD</name>
<sequence>MGKRKRASNGAPGNRKRKAGKDAETEGGDGLDVQKLKNEVIEKGIERMENIQTLLNKMSVESLELGQRRTLIHSLRESFAALEDHFESNQKAGTIDPEEALVMTWLVARRNTYLETLSNYVLREETALPKLALAVLLTCAARWNLFHAALQGIVEHLLTDTDLEETDSVINHLGGYLREFDDVRLSVLNLVDSICKKYRSERRNDEELVVSRCLRLLDFVKIPKSVDEPVQLLQNKHKFAFREKAEDLGGKSSYFKQERKAFGECWLNVLSMKLPDESVDQVLSNLPEKVIPNMPEPIRLSDFLLSAYNRGGISAVVSLESLWILINAHGLEYPLFYEKLYGVLSPDLFLARDRQKFMTLVLKFLSSGYIPVYLVAAFLKRLLRRALWAPPQGALWCMRVALELIHRHPSVVVLVHNPETKAQRVVVNFSEPSKPFEEQIHGTQFSEDVFDDDTVDPKKSNADKSSLWELEALKHHYCPAVARMYHSFEKDSRSKKAPKDVTLPGVVEDYANISFTDLFEAELRRKAKECPLAYTVPQRALDTNNPVQW</sequence>
<dbReference type="PANTHER" id="PTHR12455">
    <property type="entry name" value="NUCLEOLAR COMPLEX PROTEIN 4"/>
    <property type="match status" value="1"/>
</dbReference>
<dbReference type="AlphaFoldDB" id="A0AAV8UIP1"/>
<proteinExistence type="inferred from homology"/>
<keyword evidence="6" id="KW-1185">Reference proteome</keyword>